<sequence>MPRRSGRGLGAYRHDTGPDAARTGSPGQGAARTVPFGLEVSRAGPGFPNRLPELSKTYLKTGDCPRGVDDGAFPAVYCVANYSYLRGLI</sequence>
<evidence type="ECO:0000313" key="3">
    <source>
        <dbReference type="Proteomes" id="UP001500665"/>
    </source>
</evidence>
<dbReference type="Proteomes" id="UP001500665">
    <property type="component" value="Unassembled WGS sequence"/>
</dbReference>
<dbReference type="EMBL" id="BAAAHH010000005">
    <property type="protein sequence ID" value="GAA0944653.1"/>
    <property type="molecule type" value="Genomic_DNA"/>
</dbReference>
<organism evidence="2 3">
    <name type="scientific">Actinocorallia libanotica</name>
    <dbReference type="NCBI Taxonomy" id="46162"/>
    <lineage>
        <taxon>Bacteria</taxon>
        <taxon>Bacillati</taxon>
        <taxon>Actinomycetota</taxon>
        <taxon>Actinomycetes</taxon>
        <taxon>Streptosporangiales</taxon>
        <taxon>Thermomonosporaceae</taxon>
        <taxon>Actinocorallia</taxon>
    </lineage>
</organism>
<feature type="region of interest" description="Disordered" evidence="1">
    <location>
        <begin position="1"/>
        <end position="32"/>
    </location>
</feature>
<proteinExistence type="predicted"/>
<protein>
    <submittedName>
        <fullName evidence="2">Uncharacterized protein</fullName>
    </submittedName>
</protein>
<comment type="caution">
    <text evidence="2">The sequence shown here is derived from an EMBL/GenBank/DDBJ whole genome shotgun (WGS) entry which is preliminary data.</text>
</comment>
<name>A0ABN1QMN5_9ACTN</name>
<gene>
    <name evidence="2" type="ORF">GCM10009550_17770</name>
</gene>
<evidence type="ECO:0000313" key="2">
    <source>
        <dbReference type="EMBL" id="GAA0944653.1"/>
    </source>
</evidence>
<evidence type="ECO:0000256" key="1">
    <source>
        <dbReference type="SAM" id="MobiDB-lite"/>
    </source>
</evidence>
<reference evidence="2 3" key="1">
    <citation type="journal article" date="2019" name="Int. J. Syst. Evol. Microbiol.">
        <title>The Global Catalogue of Microorganisms (GCM) 10K type strain sequencing project: providing services to taxonomists for standard genome sequencing and annotation.</title>
        <authorList>
            <consortium name="The Broad Institute Genomics Platform"/>
            <consortium name="The Broad Institute Genome Sequencing Center for Infectious Disease"/>
            <person name="Wu L."/>
            <person name="Ma J."/>
        </authorList>
    </citation>
    <scope>NUCLEOTIDE SEQUENCE [LARGE SCALE GENOMIC DNA]</scope>
    <source>
        <strain evidence="2 3">JCM 10696</strain>
    </source>
</reference>
<keyword evidence="3" id="KW-1185">Reference proteome</keyword>
<accession>A0ABN1QMN5</accession>